<protein>
    <recommendedName>
        <fullName evidence="4">phosphoglycolate phosphatase</fullName>
        <ecNumber evidence="4">3.1.3.18</ecNumber>
    </recommendedName>
</protein>
<dbReference type="EMBL" id="CP084930">
    <property type="protein sequence ID" value="USI72904.1"/>
    <property type="molecule type" value="Genomic_DNA"/>
</dbReference>
<dbReference type="PANTHER" id="PTHR43434">
    <property type="entry name" value="PHOSPHOGLYCOLATE PHOSPHATASE"/>
    <property type="match status" value="1"/>
</dbReference>
<sequence length="284" mass="31993">MKKLLITDVDNTLLDWQHLWFETFSAMASRVLEISGVDPARFYAECRAVHQRHGTSEYAFVLSELPSLRETFGAELLEQMQPAIDDYRAARRRHLQLYPSVLDTLQRLKSAGMIIAAFTESKAFYTNYRFRKLGLDGLIDVLYSPADHDVPFDTGAIRRYEAASYELKATVHRFTPDGEVKPNPHILTAIIAELGFEKRDVAYVGDNKLKDVHMAQQAGVLDIHAAYGAAQHRAEQYDLLKKVTHWTPEMVARENAALQPGAITPTHVLTKAFAEIVPIVLEAA</sequence>
<dbReference type="GO" id="GO:0016787">
    <property type="term" value="F:hydrolase activity"/>
    <property type="evidence" value="ECO:0007669"/>
    <property type="project" value="UniProtKB-KW"/>
</dbReference>
<reference evidence="5" key="1">
    <citation type="journal article" date="2022" name="Toxins">
        <title>Genomic Analysis of Sphingopyxis sp. USTB-05 for Biodegrading Cyanobacterial Hepatotoxins.</title>
        <authorList>
            <person name="Liu C."/>
            <person name="Xu Q."/>
            <person name="Zhao Z."/>
            <person name="Zhang H."/>
            <person name="Liu X."/>
            <person name="Yin C."/>
            <person name="Liu Y."/>
            <person name="Yan H."/>
        </authorList>
    </citation>
    <scope>NUCLEOTIDE SEQUENCE</scope>
    <source>
        <strain evidence="5">NBD5</strain>
    </source>
</reference>
<dbReference type="Pfam" id="PF00702">
    <property type="entry name" value="Hydrolase"/>
    <property type="match status" value="1"/>
</dbReference>
<evidence type="ECO:0000256" key="4">
    <source>
        <dbReference type="ARBA" id="ARBA00013078"/>
    </source>
</evidence>
<accession>A0ABY4X7R4</accession>
<comment type="similarity">
    <text evidence="3">Belongs to the HAD-like hydrolase superfamily. CbbY/CbbZ/Gph/YieH family.</text>
</comment>
<dbReference type="SFLD" id="SFLDS00003">
    <property type="entry name" value="Haloacid_Dehalogenase"/>
    <property type="match status" value="1"/>
</dbReference>
<dbReference type="NCBIfam" id="TIGR01549">
    <property type="entry name" value="HAD-SF-IA-v1"/>
    <property type="match status" value="1"/>
</dbReference>
<dbReference type="InterPro" id="IPR050155">
    <property type="entry name" value="HAD-like_hydrolase_sf"/>
</dbReference>
<dbReference type="Gene3D" id="3.40.50.1000">
    <property type="entry name" value="HAD superfamily/HAD-like"/>
    <property type="match status" value="1"/>
</dbReference>
<dbReference type="PANTHER" id="PTHR43434:SF1">
    <property type="entry name" value="PHOSPHOGLYCOLATE PHOSPHATASE"/>
    <property type="match status" value="1"/>
</dbReference>
<evidence type="ECO:0000256" key="2">
    <source>
        <dbReference type="ARBA" id="ARBA00004818"/>
    </source>
</evidence>
<evidence type="ECO:0000256" key="1">
    <source>
        <dbReference type="ARBA" id="ARBA00000830"/>
    </source>
</evidence>
<proteinExistence type="inferred from homology"/>
<evidence type="ECO:0000256" key="3">
    <source>
        <dbReference type="ARBA" id="ARBA00006171"/>
    </source>
</evidence>
<gene>
    <name evidence="5" type="ORF">LHA26_16820</name>
</gene>
<dbReference type="RefSeq" id="WP_252166714.1">
    <property type="nucleotide sequence ID" value="NZ_CP084930.1"/>
</dbReference>
<evidence type="ECO:0000313" key="5">
    <source>
        <dbReference type="EMBL" id="USI72904.1"/>
    </source>
</evidence>
<keyword evidence="6" id="KW-1185">Reference proteome</keyword>
<name>A0ABY4X7R4_9SPHN</name>
<comment type="catalytic activity">
    <reaction evidence="1">
        <text>2-phosphoglycolate + H2O = glycolate + phosphate</text>
        <dbReference type="Rhea" id="RHEA:14369"/>
        <dbReference type="ChEBI" id="CHEBI:15377"/>
        <dbReference type="ChEBI" id="CHEBI:29805"/>
        <dbReference type="ChEBI" id="CHEBI:43474"/>
        <dbReference type="ChEBI" id="CHEBI:58033"/>
        <dbReference type="EC" id="3.1.3.18"/>
    </reaction>
</comment>
<dbReference type="InterPro" id="IPR023214">
    <property type="entry name" value="HAD_sf"/>
</dbReference>
<keyword evidence="5" id="KW-0378">Hydrolase</keyword>
<dbReference type="EC" id="3.1.3.18" evidence="4"/>
<evidence type="ECO:0000313" key="6">
    <source>
        <dbReference type="Proteomes" id="UP001056937"/>
    </source>
</evidence>
<dbReference type="SUPFAM" id="SSF56784">
    <property type="entry name" value="HAD-like"/>
    <property type="match status" value="1"/>
</dbReference>
<dbReference type="InterPro" id="IPR006439">
    <property type="entry name" value="HAD-SF_hydro_IA"/>
</dbReference>
<dbReference type="Proteomes" id="UP001056937">
    <property type="component" value="Chromosome 1"/>
</dbReference>
<organism evidence="5 6">
    <name type="scientific">Sphingomonas morindae</name>
    <dbReference type="NCBI Taxonomy" id="1541170"/>
    <lineage>
        <taxon>Bacteria</taxon>
        <taxon>Pseudomonadati</taxon>
        <taxon>Pseudomonadota</taxon>
        <taxon>Alphaproteobacteria</taxon>
        <taxon>Sphingomonadales</taxon>
        <taxon>Sphingomonadaceae</taxon>
        <taxon>Sphingomonas</taxon>
    </lineage>
</organism>
<dbReference type="InterPro" id="IPR036412">
    <property type="entry name" value="HAD-like_sf"/>
</dbReference>
<comment type="pathway">
    <text evidence="2">Organic acid metabolism; glycolate biosynthesis; glycolate from 2-phosphoglycolate: step 1/1.</text>
</comment>
<dbReference type="SFLD" id="SFLDG01129">
    <property type="entry name" value="C1.5:_HAD__Beta-PGM__Phosphata"/>
    <property type="match status" value="1"/>
</dbReference>